<evidence type="ECO:0000313" key="1">
    <source>
        <dbReference type="EMBL" id="DAD66116.1"/>
    </source>
</evidence>
<dbReference type="EMBL" id="BK014654">
    <property type="protein sequence ID" value="DAD66116.1"/>
    <property type="molecule type" value="Genomic_DNA"/>
</dbReference>
<proteinExistence type="predicted"/>
<accession>A0A8S5L874</accession>
<organism evidence="1">
    <name type="scientific">Siphoviridae sp. ctzpQ31</name>
    <dbReference type="NCBI Taxonomy" id="2823613"/>
    <lineage>
        <taxon>Viruses</taxon>
        <taxon>Duplodnaviria</taxon>
        <taxon>Heunggongvirae</taxon>
        <taxon>Uroviricota</taxon>
        <taxon>Caudoviricetes</taxon>
    </lineage>
</organism>
<protein>
    <submittedName>
        <fullName evidence="1">Uncharacterized protein</fullName>
    </submittedName>
</protein>
<name>A0A8S5L874_9CAUD</name>
<reference evidence="1" key="1">
    <citation type="journal article" date="2021" name="Proc. Natl. Acad. Sci. U.S.A.">
        <title>A Catalog of Tens of Thousands of Viruses from Human Metagenomes Reveals Hidden Associations with Chronic Diseases.</title>
        <authorList>
            <person name="Tisza M.J."/>
            <person name="Buck C.B."/>
        </authorList>
    </citation>
    <scope>NUCLEOTIDE SEQUENCE</scope>
    <source>
        <strain evidence="1">CtzpQ31</strain>
    </source>
</reference>
<sequence>MIKVATVTPEVTEEQMERIDKLLARNYQSNGEDD</sequence>